<sequence>MYKLLTFESWVTRNTWYTYAKKFVERVPYMLVDRSPCTDPFFDPFAFSSERRPLISGLCRARKNFNVGDIYIYVTRIDKSILKDLGIANISNSPTYFGVAAIRIKKVYNSHEEASLAFTPRRYIVNPNLTPYPPNLAFNSCGSKASPEAAVDKDSCIIFDEKRRPRIPGESSVDQWKAHYNEYYIRQRNRSLRAAECEIVSLDNKEALKLDTHSAPILTNNDWDGMQLNVQGLNLTDDVGSRLVKRIAEN</sequence>
<dbReference type="RefSeq" id="WP_188594410.1">
    <property type="nucleotide sequence ID" value="NZ_BMFU01000012.1"/>
</dbReference>
<name>A0ABQ1ZLU6_9BACL</name>
<dbReference type="EMBL" id="BMFU01000012">
    <property type="protein sequence ID" value="GGH68655.1"/>
    <property type="molecule type" value="Genomic_DNA"/>
</dbReference>
<comment type="caution">
    <text evidence="1">The sequence shown here is derived from an EMBL/GenBank/DDBJ whole genome shotgun (WGS) entry which is preliminary data.</text>
</comment>
<accession>A0ABQ1ZLU6</accession>
<evidence type="ECO:0000313" key="2">
    <source>
        <dbReference type="Proteomes" id="UP000652153"/>
    </source>
</evidence>
<protein>
    <recommendedName>
        <fullName evidence="3">Nucleotide modification associated domain-containing protein</fullName>
    </recommendedName>
</protein>
<keyword evidence="2" id="KW-1185">Reference proteome</keyword>
<dbReference type="Proteomes" id="UP000652153">
    <property type="component" value="Unassembled WGS sequence"/>
</dbReference>
<evidence type="ECO:0000313" key="1">
    <source>
        <dbReference type="EMBL" id="GGH68655.1"/>
    </source>
</evidence>
<proteinExistence type="predicted"/>
<evidence type="ECO:0008006" key="3">
    <source>
        <dbReference type="Google" id="ProtNLM"/>
    </source>
</evidence>
<organism evidence="1 2">
    <name type="scientific">Paenibacillus silvae</name>
    <dbReference type="NCBI Taxonomy" id="1325358"/>
    <lineage>
        <taxon>Bacteria</taxon>
        <taxon>Bacillati</taxon>
        <taxon>Bacillota</taxon>
        <taxon>Bacilli</taxon>
        <taxon>Bacillales</taxon>
        <taxon>Paenibacillaceae</taxon>
        <taxon>Paenibacillus</taxon>
    </lineage>
</organism>
<reference evidence="2" key="1">
    <citation type="journal article" date="2019" name="Int. J. Syst. Evol. Microbiol.">
        <title>The Global Catalogue of Microorganisms (GCM) 10K type strain sequencing project: providing services to taxonomists for standard genome sequencing and annotation.</title>
        <authorList>
            <consortium name="The Broad Institute Genomics Platform"/>
            <consortium name="The Broad Institute Genome Sequencing Center for Infectious Disease"/>
            <person name="Wu L."/>
            <person name="Ma J."/>
        </authorList>
    </citation>
    <scope>NUCLEOTIDE SEQUENCE [LARGE SCALE GENOMIC DNA]</scope>
    <source>
        <strain evidence="2">CGMCC 1.12770</strain>
    </source>
</reference>
<gene>
    <name evidence="1" type="ORF">GCM10008014_51300</name>
</gene>